<sequence>MSILMQGITYNTMMALVTGAIMVMVPLFMRAAGRPNRRTVAGFGWTFAALGAFLGITGLHMMLTWPLAQIDGAFCCAVDNITFGEPAAFFGVLTFFAGLAIIRGERAEDRGERKFDVVATLRPILYVAAIGGIGLIFFGIAGMHFGMWRPPDTEPIARLMAGSLLEPLLMMFLYCGTGLAAMLSPFAPENKHIGRFFTLATWGCGVLWCFLAFTVFYSHVGFFPPAA</sequence>
<name>A0A7Z8YAM5_9ACTO</name>
<protein>
    <submittedName>
        <fullName evidence="2">Predicted membrane protein</fullName>
    </submittedName>
</protein>
<feature type="transmembrane region" description="Helical" evidence="1">
    <location>
        <begin position="83"/>
        <end position="102"/>
    </location>
</feature>
<keyword evidence="1" id="KW-1133">Transmembrane helix</keyword>
<feature type="transmembrane region" description="Helical" evidence="1">
    <location>
        <begin position="41"/>
        <end position="63"/>
    </location>
</feature>
<dbReference type="RefSeq" id="WP_083078442.1">
    <property type="nucleotide sequence ID" value="NZ_MASX01000012.1"/>
</dbReference>
<evidence type="ECO:0000313" key="3">
    <source>
        <dbReference type="Proteomes" id="UP000269974"/>
    </source>
</evidence>
<feature type="transmembrane region" description="Helical" evidence="1">
    <location>
        <begin position="123"/>
        <end position="148"/>
    </location>
</feature>
<feature type="transmembrane region" description="Helical" evidence="1">
    <location>
        <begin position="12"/>
        <end position="29"/>
    </location>
</feature>
<feature type="transmembrane region" description="Helical" evidence="1">
    <location>
        <begin position="168"/>
        <end position="187"/>
    </location>
</feature>
<reference evidence="2 3" key="1">
    <citation type="submission" date="2018-11" db="EMBL/GenBank/DDBJ databases">
        <authorList>
            <consortium name="Pathogen Informatics"/>
        </authorList>
    </citation>
    <scope>NUCLEOTIDE SEQUENCE [LARGE SCALE GENOMIC DNA]</scope>
    <source>
        <strain evidence="2 3">NCTC10327</strain>
    </source>
</reference>
<dbReference type="InterPro" id="IPR009324">
    <property type="entry name" value="DUF981"/>
</dbReference>
<dbReference type="Pfam" id="PF06168">
    <property type="entry name" value="DUF981"/>
    <property type="match status" value="1"/>
</dbReference>
<feature type="transmembrane region" description="Helical" evidence="1">
    <location>
        <begin position="199"/>
        <end position="220"/>
    </location>
</feature>
<evidence type="ECO:0000313" key="2">
    <source>
        <dbReference type="EMBL" id="VDG76800.1"/>
    </source>
</evidence>
<gene>
    <name evidence="2" type="ORF">NCTC10327_01435</name>
</gene>
<accession>A0A7Z8YAM5</accession>
<keyword evidence="1" id="KW-0812">Transmembrane</keyword>
<keyword evidence="1" id="KW-0472">Membrane</keyword>
<dbReference type="Proteomes" id="UP000269974">
    <property type="component" value="Unassembled WGS sequence"/>
</dbReference>
<organism evidence="2 3">
    <name type="scientific">Actinobaculum suis</name>
    <dbReference type="NCBI Taxonomy" id="1657"/>
    <lineage>
        <taxon>Bacteria</taxon>
        <taxon>Bacillati</taxon>
        <taxon>Actinomycetota</taxon>
        <taxon>Actinomycetes</taxon>
        <taxon>Actinomycetales</taxon>
        <taxon>Actinomycetaceae</taxon>
        <taxon>Actinobaculum</taxon>
    </lineage>
</organism>
<dbReference type="AlphaFoldDB" id="A0A7Z8YAM5"/>
<evidence type="ECO:0000256" key="1">
    <source>
        <dbReference type="SAM" id="Phobius"/>
    </source>
</evidence>
<comment type="caution">
    <text evidence="2">The sequence shown here is derived from an EMBL/GenBank/DDBJ whole genome shotgun (WGS) entry which is preliminary data.</text>
</comment>
<dbReference type="OrthoDB" id="1420765at2"/>
<dbReference type="EMBL" id="UYIO01000001">
    <property type="protein sequence ID" value="VDG76800.1"/>
    <property type="molecule type" value="Genomic_DNA"/>
</dbReference>
<proteinExistence type="predicted"/>